<organism evidence="1 2">
    <name type="scientific">Caenimonas terrae</name>
    <dbReference type="NCBI Taxonomy" id="696074"/>
    <lineage>
        <taxon>Bacteria</taxon>
        <taxon>Pseudomonadati</taxon>
        <taxon>Pseudomonadota</taxon>
        <taxon>Betaproteobacteria</taxon>
        <taxon>Burkholderiales</taxon>
        <taxon>Comamonadaceae</taxon>
        <taxon>Caenimonas</taxon>
    </lineage>
</organism>
<protein>
    <recommendedName>
        <fullName evidence="3">EscF/YscF/HrpA family type III secretion system needle major subunit</fullName>
    </recommendedName>
</protein>
<name>A0ABW0ND16_9BURK</name>
<comment type="caution">
    <text evidence="1">The sequence shown here is derived from an EMBL/GenBank/DDBJ whole genome shotgun (WGS) entry which is preliminary data.</text>
</comment>
<dbReference type="Proteomes" id="UP001596037">
    <property type="component" value="Unassembled WGS sequence"/>
</dbReference>
<gene>
    <name evidence="1" type="ORF">ACFPOE_13350</name>
</gene>
<dbReference type="EMBL" id="JBHSMF010000006">
    <property type="protein sequence ID" value="MFC5498526.1"/>
    <property type="molecule type" value="Genomic_DNA"/>
</dbReference>
<proteinExistence type="predicted"/>
<evidence type="ECO:0000313" key="2">
    <source>
        <dbReference type="Proteomes" id="UP001596037"/>
    </source>
</evidence>
<reference evidence="2" key="1">
    <citation type="journal article" date="2019" name="Int. J. Syst. Evol. Microbiol.">
        <title>The Global Catalogue of Microorganisms (GCM) 10K type strain sequencing project: providing services to taxonomists for standard genome sequencing and annotation.</title>
        <authorList>
            <consortium name="The Broad Institute Genomics Platform"/>
            <consortium name="The Broad Institute Genome Sequencing Center for Infectious Disease"/>
            <person name="Wu L."/>
            <person name="Ma J."/>
        </authorList>
    </citation>
    <scope>NUCLEOTIDE SEQUENCE [LARGE SCALE GENOMIC DNA]</scope>
    <source>
        <strain evidence="2">CCUG 57401</strain>
    </source>
</reference>
<evidence type="ECO:0000313" key="1">
    <source>
        <dbReference type="EMBL" id="MFC5498526.1"/>
    </source>
</evidence>
<evidence type="ECO:0008006" key="3">
    <source>
        <dbReference type="Google" id="ProtNLM"/>
    </source>
</evidence>
<dbReference type="RefSeq" id="WP_376850576.1">
    <property type="nucleotide sequence ID" value="NZ_JBHSMF010000006.1"/>
</dbReference>
<keyword evidence="2" id="KW-1185">Reference proteome</keyword>
<sequence>MTLDEYNASVKQILGEQQEIAQMTGQLAMSGQASPANPQFAQIMTKQWSVVQKMAKLNTDLMLGIMTPKK</sequence>
<accession>A0ABW0ND16</accession>